<keyword evidence="2" id="KW-0378">Hydrolase</keyword>
<dbReference type="SUPFAM" id="SSF81296">
    <property type="entry name" value="E set domains"/>
    <property type="match status" value="1"/>
</dbReference>
<dbReference type="CDD" id="cd11326">
    <property type="entry name" value="AmyAc_Glg_debranch"/>
    <property type="match status" value="1"/>
</dbReference>
<dbReference type="STRING" id="1548547.BA177_11535"/>
<dbReference type="Proteomes" id="UP000092695">
    <property type="component" value="Chromosome"/>
</dbReference>
<reference evidence="6 7" key="1">
    <citation type="submission" date="2016-06" db="EMBL/GenBank/DDBJ databases">
        <title>Complete genome sequence of a deep-branching marine Gamma Proteobacterium Woeseia oceani type strain XK5.</title>
        <authorList>
            <person name="Mu D."/>
            <person name="Du Z."/>
        </authorList>
    </citation>
    <scope>NUCLEOTIDE SEQUENCE [LARGE SCALE GENOMIC DNA]</scope>
    <source>
        <strain evidence="6 7">XK5</strain>
    </source>
</reference>
<dbReference type="InterPro" id="IPR013780">
    <property type="entry name" value="Glyco_hydro_b"/>
</dbReference>
<feature type="region of interest" description="Disordered" evidence="4">
    <location>
        <begin position="450"/>
        <end position="480"/>
    </location>
</feature>
<dbReference type="NCBIfam" id="TIGR02100">
    <property type="entry name" value="glgX_debranch"/>
    <property type="match status" value="1"/>
</dbReference>
<dbReference type="GO" id="GO:0005980">
    <property type="term" value="P:glycogen catabolic process"/>
    <property type="evidence" value="ECO:0007669"/>
    <property type="project" value="InterPro"/>
</dbReference>
<organism evidence="6 7">
    <name type="scientific">Woeseia oceani</name>
    <dbReference type="NCBI Taxonomy" id="1548547"/>
    <lineage>
        <taxon>Bacteria</taxon>
        <taxon>Pseudomonadati</taxon>
        <taxon>Pseudomonadota</taxon>
        <taxon>Gammaproteobacteria</taxon>
        <taxon>Woeseiales</taxon>
        <taxon>Woeseiaceae</taxon>
        <taxon>Woeseia</taxon>
    </lineage>
</organism>
<name>A0A193LGW0_9GAMM</name>
<dbReference type="KEGG" id="woc:BA177_11535"/>
<dbReference type="SMART" id="SM00642">
    <property type="entry name" value="Aamy"/>
    <property type="match status" value="1"/>
</dbReference>
<keyword evidence="7" id="KW-1185">Reference proteome</keyword>
<dbReference type="Pfam" id="PF02922">
    <property type="entry name" value="CBM_48"/>
    <property type="match status" value="1"/>
</dbReference>
<comment type="similarity">
    <text evidence="1">Belongs to the glycosyl hydrolase 13 family.</text>
</comment>
<dbReference type="InterPro" id="IPR014756">
    <property type="entry name" value="Ig_E-set"/>
</dbReference>
<evidence type="ECO:0000259" key="5">
    <source>
        <dbReference type="SMART" id="SM00642"/>
    </source>
</evidence>
<dbReference type="Pfam" id="PF00128">
    <property type="entry name" value="Alpha-amylase"/>
    <property type="match status" value="1"/>
</dbReference>
<evidence type="ECO:0000256" key="2">
    <source>
        <dbReference type="ARBA" id="ARBA00022801"/>
    </source>
</evidence>
<evidence type="ECO:0000313" key="7">
    <source>
        <dbReference type="Proteomes" id="UP000092695"/>
    </source>
</evidence>
<evidence type="ECO:0000256" key="3">
    <source>
        <dbReference type="ARBA" id="ARBA00023295"/>
    </source>
</evidence>
<dbReference type="SUPFAM" id="SSF51011">
    <property type="entry name" value="Glycosyl hydrolase domain"/>
    <property type="match status" value="1"/>
</dbReference>
<dbReference type="InterPro" id="IPR013783">
    <property type="entry name" value="Ig-like_fold"/>
</dbReference>
<dbReference type="EMBL" id="CP016268">
    <property type="protein sequence ID" value="ANO51747.1"/>
    <property type="molecule type" value="Genomic_DNA"/>
</dbReference>
<keyword evidence="3" id="KW-0326">Glycosidase</keyword>
<dbReference type="CDD" id="cd02856">
    <property type="entry name" value="E_set_GDE_Isoamylase_N"/>
    <property type="match status" value="1"/>
</dbReference>
<protein>
    <submittedName>
        <fullName evidence="6">Glycogen debranching enzyme GlgX</fullName>
    </submittedName>
</protein>
<dbReference type="Gene3D" id="3.20.20.80">
    <property type="entry name" value="Glycosidases"/>
    <property type="match status" value="1"/>
</dbReference>
<evidence type="ECO:0000256" key="4">
    <source>
        <dbReference type="SAM" id="MobiDB-lite"/>
    </source>
</evidence>
<sequence>MVADGGVYFAVYSAVAERIELCLFDSSGRQTGQHELPHNNNSVWHGFLPGCKAGQRYGYRVHGPYAPADGLRCNPNKLLLDPYCRQIDGEFRWDDSLFDYVIGSNPAEGQASQLDSSNHVGFSVVTAAGAPASRGPRTAWRDTVLYELNLRGYTMRHPAVAEADRGRMRGLCNAEVLQYLRALGISAIELLPVQYFIDEQFLSEQGRRNYWGYNTLNFFTPASRYASNNPRGEFIEMVNAIHDAGLEVILDVVYNHTAEGDQFGPSLSFRGLDNAAYYRLAPDSALHYINDTGCGNTIDADSGVVQDLIIDSLRYWTDEMGVDGFRFDLATVLARHADGFNPEHPLLGRISADPALQHCKLFAEPWDPGPGGYQLGQFPVGWAEWNDRYRDAARQWWRGDAEQSGEFGRRLHGSSDIFEHSGRGPASSINFVSSHDGFTLLDTVSYKHRHNKANGENNRDGHRHNYSANYGSEGPTDDPARKELRRKQRLNMLVTLLLAPGTPMLLAGDELGNTQHGNNNAYAQDNETGWLSWSDNEHSLLEDVRALIALRKSSVALKRDTYRHGEPGAHGFADISWLTADGQPLDAADWHNCQTLVLLLSDETPAFELQALLLNSSRDAVTVSLQSLGADRLWRICYATAEVNATAPAIWRVAAHSAVCLRSGGESP</sequence>
<dbReference type="InterPro" id="IPR004193">
    <property type="entry name" value="Glyco_hydro_13_N"/>
</dbReference>
<dbReference type="InterPro" id="IPR017853">
    <property type="entry name" value="GH"/>
</dbReference>
<dbReference type="InterPro" id="IPR011837">
    <property type="entry name" value="Glycogen_debranch_GlgX"/>
</dbReference>
<feature type="domain" description="Glycosyl hydrolase family 13 catalytic" evidence="5">
    <location>
        <begin position="143"/>
        <end position="551"/>
    </location>
</feature>
<dbReference type="Gene3D" id="2.60.40.1180">
    <property type="entry name" value="Golgi alpha-mannosidase II"/>
    <property type="match status" value="1"/>
</dbReference>
<dbReference type="InterPro" id="IPR044505">
    <property type="entry name" value="GlgX_Isoamylase_N_E_set"/>
</dbReference>
<proteinExistence type="inferred from homology"/>
<accession>A0A193LGW0</accession>
<gene>
    <name evidence="6" type="ORF">BA177_11535</name>
</gene>
<evidence type="ECO:0000256" key="1">
    <source>
        <dbReference type="ARBA" id="ARBA00008061"/>
    </source>
</evidence>
<dbReference type="SUPFAM" id="SSF51445">
    <property type="entry name" value="(Trans)glycosidases"/>
    <property type="match status" value="1"/>
</dbReference>
<dbReference type="InterPro" id="IPR006047">
    <property type="entry name" value="GH13_cat_dom"/>
</dbReference>
<dbReference type="Gene3D" id="2.60.40.10">
    <property type="entry name" value="Immunoglobulins"/>
    <property type="match status" value="1"/>
</dbReference>
<dbReference type="GO" id="GO:0004135">
    <property type="term" value="F:amylo-alpha-1,6-glucosidase activity"/>
    <property type="evidence" value="ECO:0007669"/>
    <property type="project" value="InterPro"/>
</dbReference>
<dbReference type="AlphaFoldDB" id="A0A193LGW0"/>
<evidence type="ECO:0000313" key="6">
    <source>
        <dbReference type="EMBL" id="ANO51747.1"/>
    </source>
</evidence>
<dbReference type="PANTHER" id="PTHR43002">
    <property type="entry name" value="GLYCOGEN DEBRANCHING ENZYME"/>
    <property type="match status" value="1"/>
</dbReference>